<reference evidence="1" key="1">
    <citation type="submission" date="2021-06" db="EMBL/GenBank/DDBJ databases">
        <authorList>
            <person name="Kallberg Y."/>
            <person name="Tangrot J."/>
            <person name="Rosling A."/>
        </authorList>
    </citation>
    <scope>NUCLEOTIDE SEQUENCE</scope>
    <source>
        <strain evidence="1">MA461A</strain>
    </source>
</reference>
<accession>A0ACA9RPE9</accession>
<evidence type="ECO:0000313" key="2">
    <source>
        <dbReference type="Proteomes" id="UP000789920"/>
    </source>
</evidence>
<gene>
    <name evidence="1" type="ORF">RPERSI_LOCUS21681</name>
</gene>
<feature type="non-terminal residue" evidence="1">
    <location>
        <position position="1"/>
    </location>
</feature>
<sequence>QLRKVKQTKFSVEEVEANADVDIVESNANIAKADIDLVKANIVEEIEDIIEDLVKDNNK</sequence>
<comment type="caution">
    <text evidence="1">The sequence shown here is derived from an EMBL/GenBank/DDBJ whole genome shotgun (WGS) entry which is preliminary data.</text>
</comment>
<name>A0ACA9RPE9_9GLOM</name>
<evidence type="ECO:0000313" key="1">
    <source>
        <dbReference type="EMBL" id="CAG8804231.1"/>
    </source>
</evidence>
<dbReference type="Proteomes" id="UP000789920">
    <property type="component" value="Unassembled WGS sequence"/>
</dbReference>
<dbReference type="EMBL" id="CAJVQC010064070">
    <property type="protein sequence ID" value="CAG8804231.1"/>
    <property type="molecule type" value="Genomic_DNA"/>
</dbReference>
<organism evidence="1 2">
    <name type="scientific">Racocetra persica</name>
    <dbReference type="NCBI Taxonomy" id="160502"/>
    <lineage>
        <taxon>Eukaryota</taxon>
        <taxon>Fungi</taxon>
        <taxon>Fungi incertae sedis</taxon>
        <taxon>Mucoromycota</taxon>
        <taxon>Glomeromycotina</taxon>
        <taxon>Glomeromycetes</taxon>
        <taxon>Diversisporales</taxon>
        <taxon>Gigasporaceae</taxon>
        <taxon>Racocetra</taxon>
    </lineage>
</organism>
<feature type="non-terminal residue" evidence="1">
    <location>
        <position position="59"/>
    </location>
</feature>
<proteinExistence type="predicted"/>
<protein>
    <submittedName>
        <fullName evidence="1">18035_t:CDS:1</fullName>
    </submittedName>
</protein>
<keyword evidence="2" id="KW-1185">Reference proteome</keyword>